<evidence type="ECO:0000259" key="6">
    <source>
        <dbReference type="Pfam" id="PF04130"/>
    </source>
</evidence>
<dbReference type="Proteomes" id="UP000193498">
    <property type="component" value="Unassembled WGS sequence"/>
</dbReference>
<dbReference type="GO" id="GO:0031122">
    <property type="term" value="P:cytoplasmic microtubule organization"/>
    <property type="evidence" value="ECO:0007669"/>
    <property type="project" value="TreeGrafter"/>
</dbReference>
<dbReference type="GO" id="GO:0005816">
    <property type="term" value="C:spindle pole body"/>
    <property type="evidence" value="ECO:0007669"/>
    <property type="project" value="UniProtKB-ARBA"/>
</dbReference>
<evidence type="ECO:0000256" key="1">
    <source>
        <dbReference type="ARBA" id="ARBA00004245"/>
    </source>
</evidence>
<dbReference type="EMBL" id="MCFE01000033">
    <property type="protein sequence ID" value="ORY04589.1"/>
    <property type="molecule type" value="Genomic_DNA"/>
</dbReference>
<dbReference type="GO" id="GO:0000922">
    <property type="term" value="C:spindle pole"/>
    <property type="evidence" value="ECO:0007669"/>
    <property type="project" value="InterPro"/>
</dbReference>
<keyword evidence="5" id="KW-0206">Cytoskeleton</keyword>
<organism evidence="8 9">
    <name type="scientific">Basidiobolus meristosporus CBS 931.73</name>
    <dbReference type="NCBI Taxonomy" id="1314790"/>
    <lineage>
        <taxon>Eukaryota</taxon>
        <taxon>Fungi</taxon>
        <taxon>Fungi incertae sedis</taxon>
        <taxon>Zoopagomycota</taxon>
        <taxon>Entomophthoromycotina</taxon>
        <taxon>Basidiobolomycetes</taxon>
        <taxon>Basidiobolales</taxon>
        <taxon>Basidiobolaceae</taxon>
        <taxon>Basidiobolus</taxon>
    </lineage>
</organism>
<proteinExistence type="inferred from homology"/>
<evidence type="ECO:0000256" key="4">
    <source>
        <dbReference type="ARBA" id="ARBA00022701"/>
    </source>
</evidence>
<keyword evidence="4" id="KW-0493">Microtubule</keyword>
<dbReference type="Gene3D" id="1.20.120.1900">
    <property type="entry name" value="Gamma-tubulin complex, C-terminal domain"/>
    <property type="match status" value="1"/>
</dbReference>
<keyword evidence="9" id="KW-1185">Reference proteome</keyword>
<evidence type="ECO:0000313" key="8">
    <source>
        <dbReference type="EMBL" id="ORY04589.1"/>
    </source>
</evidence>
<dbReference type="Pfam" id="PF17681">
    <property type="entry name" value="GCP_N_terminal"/>
    <property type="match status" value="1"/>
</dbReference>
<dbReference type="FunCoup" id="A0A1Y1Z303">
    <property type="interactions" value="856"/>
</dbReference>
<feature type="domain" description="Gamma tubulin complex component C-terminal" evidence="6">
    <location>
        <begin position="423"/>
        <end position="740"/>
    </location>
</feature>
<gene>
    <name evidence="8" type="ORF">K493DRAFT_333842</name>
</gene>
<dbReference type="GO" id="GO:0000930">
    <property type="term" value="C:gamma-tubulin complex"/>
    <property type="evidence" value="ECO:0007669"/>
    <property type="project" value="UniProtKB-ARBA"/>
</dbReference>
<evidence type="ECO:0000256" key="5">
    <source>
        <dbReference type="ARBA" id="ARBA00023212"/>
    </source>
</evidence>
<dbReference type="InterPro" id="IPR041470">
    <property type="entry name" value="GCP_N"/>
</dbReference>
<reference evidence="8 9" key="1">
    <citation type="submission" date="2016-07" db="EMBL/GenBank/DDBJ databases">
        <title>Pervasive Adenine N6-methylation of Active Genes in Fungi.</title>
        <authorList>
            <consortium name="DOE Joint Genome Institute"/>
            <person name="Mondo S.J."/>
            <person name="Dannebaum R.O."/>
            <person name="Kuo R.C."/>
            <person name="Labutti K."/>
            <person name="Haridas S."/>
            <person name="Kuo A."/>
            <person name="Salamov A."/>
            <person name="Ahrendt S.R."/>
            <person name="Lipzen A."/>
            <person name="Sullivan W."/>
            <person name="Andreopoulos W.B."/>
            <person name="Clum A."/>
            <person name="Lindquist E."/>
            <person name="Daum C."/>
            <person name="Ramamoorthy G.K."/>
            <person name="Gryganskyi A."/>
            <person name="Culley D."/>
            <person name="Magnuson J.K."/>
            <person name="James T.Y."/>
            <person name="O'Malley M.A."/>
            <person name="Stajich J.E."/>
            <person name="Spatafora J.W."/>
            <person name="Visel A."/>
            <person name="Grigoriev I.V."/>
        </authorList>
    </citation>
    <scope>NUCLEOTIDE SEQUENCE [LARGE SCALE GENOMIC DNA]</scope>
    <source>
        <strain evidence="8 9">CBS 931.73</strain>
    </source>
</reference>
<dbReference type="GO" id="GO:0007020">
    <property type="term" value="P:microtubule nucleation"/>
    <property type="evidence" value="ECO:0007669"/>
    <property type="project" value="InterPro"/>
</dbReference>
<dbReference type="InterPro" id="IPR042241">
    <property type="entry name" value="GCP_C_sf"/>
</dbReference>
<dbReference type="GO" id="GO:0000278">
    <property type="term" value="P:mitotic cell cycle"/>
    <property type="evidence" value="ECO:0007669"/>
    <property type="project" value="TreeGrafter"/>
</dbReference>
<dbReference type="GO" id="GO:0005874">
    <property type="term" value="C:microtubule"/>
    <property type="evidence" value="ECO:0007669"/>
    <property type="project" value="UniProtKB-KW"/>
</dbReference>
<evidence type="ECO:0000259" key="7">
    <source>
        <dbReference type="Pfam" id="PF17681"/>
    </source>
</evidence>
<dbReference type="InParanoid" id="A0A1Y1Z303"/>
<feature type="domain" description="Gamma tubulin complex component protein N-terminal" evidence="7">
    <location>
        <begin position="128"/>
        <end position="420"/>
    </location>
</feature>
<dbReference type="STRING" id="1314790.A0A1Y1Z303"/>
<dbReference type="InterPro" id="IPR040457">
    <property type="entry name" value="GCP_C"/>
</dbReference>
<dbReference type="InterPro" id="IPR007259">
    <property type="entry name" value="GCP"/>
</dbReference>
<dbReference type="OrthoDB" id="5860513at2759"/>
<dbReference type="GO" id="GO:0043015">
    <property type="term" value="F:gamma-tubulin binding"/>
    <property type="evidence" value="ECO:0007669"/>
    <property type="project" value="InterPro"/>
</dbReference>
<sequence>MRRKVANLGDNQKALELNRLLNLFASRLEVSRKSELLGFLQLVSEQSDLDDPPVFQSMSIPRPSLPVNKHSVTAPEESYMSNNTVRPASSFDNFSQSLSNALSSEKNNTSQSMVPNLDQDHISEPLLLRDIIFVMQGISGSYLKYDTERASFDLDDKVSVPYSWRKITEKICKIGLLCVDVQNYIKENVDTYGGLVQQSLCSALQKELSEYYKLVAVLEAQLPKSSQDASDNNSAKGLTLQRLYMWTRQPYLRLQLMWMLIKSCKGFVGGELVSRIFSFGDHGDPFVQQFINQILDSVSRPFFHMLHRWIYEGELEDPYGEFFVAESDFTEQDLWQKKYTMRANMIPEFINNGLANKIFSIGKSLNFIRHSCHEEILLNSQTEASTTEDLKYSDMALIESRIDQTYDLINTKILEVLFDKFKLETQLLALKRYVFLYQGDFAHYLMESIMPELSKPIASIYAHNLSSILEGAIRGSNAQYEDPDILHRLIAEVSKDDGESEGDGWNSFNLTYYVDSPVSTILTKQALEQYSKIFKFLWSLKRVEYTLNAGWRRQITATHTHRKKSEIRTEFQQSYLVCEEMLHFIYQFQCYVQFEVLECSWDELQQFVQKKSGDLDSLINAHYAYLNRIMNRLFLESSQSAMLRLLNQIFETMLQFRLVQDKLYRYTQTTLDPGRSTLNLSDDDSDLALEDEELLPIRAELFEVSHIFKEQISSLIENLSNRHDEYLKSLRLRLDFNEFYYKDMVKPY</sequence>
<protein>
    <submittedName>
        <fullName evidence="8">Uncharacterized protein</fullName>
    </submittedName>
</protein>
<dbReference type="PANTHER" id="PTHR19302:SF14">
    <property type="entry name" value="GAMMA-TUBULIN COMPLEX COMPONENT 3"/>
    <property type="match status" value="1"/>
</dbReference>
<keyword evidence="3" id="KW-0963">Cytoplasm</keyword>
<dbReference type="GO" id="GO:0051225">
    <property type="term" value="P:spindle assembly"/>
    <property type="evidence" value="ECO:0007669"/>
    <property type="project" value="TreeGrafter"/>
</dbReference>
<evidence type="ECO:0000313" key="9">
    <source>
        <dbReference type="Proteomes" id="UP000193498"/>
    </source>
</evidence>
<dbReference type="GO" id="GO:0051321">
    <property type="term" value="P:meiotic cell cycle"/>
    <property type="evidence" value="ECO:0007669"/>
    <property type="project" value="TreeGrafter"/>
</dbReference>
<dbReference type="Pfam" id="PF04130">
    <property type="entry name" value="GCP_C_terminal"/>
    <property type="match status" value="1"/>
</dbReference>
<comment type="similarity">
    <text evidence="2">Belongs to the TUBGCP family.</text>
</comment>
<accession>A0A1Y1Z303</accession>
<evidence type="ECO:0000256" key="3">
    <source>
        <dbReference type="ARBA" id="ARBA00022490"/>
    </source>
</evidence>
<evidence type="ECO:0000256" key="2">
    <source>
        <dbReference type="ARBA" id="ARBA00010337"/>
    </source>
</evidence>
<comment type="subcellular location">
    <subcellularLocation>
        <location evidence="1">Cytoplasm</location>
        <location evidence="1">Cytoskeleton</location>
    </subcellularLocation>
</comment>
<name>A0A1Y1Z303_9FUNG</name>
<dbReference type="PANTHER" id="PTHR19302">
    <property type="entry name" value="GAMMA TUBULIN COMPLEX PROTEIN"/>
    <property type="match status" value="1"/>
</dbReference>
<dbReference type="AlphaFoldDB" id="A0A1Y1Z303"/>
<comment type="caution">
    <text evidence="8">The sequence shown here is derived from an EMBL/GenBank/DDBJ whole genome shotgun (WGS) entry which is preliminary data.</text>
</comment>
<dbReference type="GO" id="GO:0051011">
    <property type="term" value="F:microtubule minus-end binding"/>
    <property type="evidence" value="ECO:0007669"/>
    <property type="project" value="TreeGrafter"/>
</dbReference>